<evidence type="ECO:0000313" key="2">
    <source>
        <dbReference type="EMBL" id="ESQ94289.1"/>
    </source>
</evidence>
<dbReference type="STRING" id="1121022.GCA_000376105_00441"/>
<protein>
    <submittedName>
        <fullName evidence="2">Uncharacterized protein</fullName>
    </submittedName>
</protein>
<feature type="transmembrane region" description="Helical" evidence="1">
    <location>
        <begin position="76"/>
        <end position="97"/>
    </location>
</feature>
<keyword evidence="3" id="KW-1185">Reference proteome</keyword>
<evidence type="ECO:0000313" key="3">
    <source>
        <dbReference type="Proteomes" id="UP000017837"/>
    </source>
</evidence>
<name>V4Q3M0_9CAUL</name>
<keyword evidence="1" id="KW-1133">Transmembrane helix</keyword>
<reference evidence="2 3" key="1">
    <citation type="journal article" date="2014" name="Nature">
        <title>Sequential evolution of bacterial morphology by co-option of a developmental regulator.</title>
        <authorList>
            <person name="Jiang C."/>
            <person name="Brown P.J."/>
            <person name="Ducret A."/>
            <person name="Brun Y.V."/>
        </authorList>
    </citation>
    <scope>NUCLEOTIDE SEQUENCE [LARGE SCALE GENOMIC DNA]</scope>
    <source>
        <strain evidence="2 3">DSM 16100</strain>
    </source>
</reference>
<dbReference type="AlphaFoldDB" id="V4Q3M0"/>
<dbReference type="RefSeq" id="WP_018080117.1">
    <property type="nucleotide sequence ID" value="NZ_AQWM01000001.1"/>
</dbReference>
<dbReference type="EMBL" id="AWGB01000004">
    <property type="protein sequence ID" value="ESQ94289.1"/>
    <property type="molecule type" value="Genomic_DNA"/>
</dbReference>
<keyword evidence="1" id="KW-0812">Transmembrane</keyword>
<dbReference type="OrthoDB" id="7173355at2"/>
<organism evidence="2 3">
    <name type="scientific">Asticcacaulis benevestitus DSM 16100 = ATCC BAA-896</name>
    <dbReference type="NCBI Taxonomy" id="1121022"/>
    <lineage>
        <taxon>Bacteria</taxon>
        <taxon>Pseudomonadati</taxon>
        <taxon>Pseudomonadota</taxon>
        <taxon>Alphaproteobacteria</taxon>
        <taxon>Caulobacterales</taxon>
        <taxon>Caulobacteraceae</taxon>
        <taxon>Asticcacaulis</taxon>
    </lineage>
</organism>
<feature type="transmembrane region" description="Helical" evidence="1">
    <location>
        <begin position="42"/>
        <end position="64"/>
    </location>
</feature>
<gene>
    <name evidence="2" type="ORF">ABENE_01925</name>
</gene>
<proteinExistence type="predicted"/>
<sequence length="113" mass="12402">MIGVLIACGLLIAMLGLSLYLSRPNWPYHAAGSKGYVTDMLVYFFLPVVPMLICVGGFSVLTTIRPDFENETARMVLLGVALVGLLGTRRLPFVAAAQERVRVARNARYEATR</sequence>
<evidence type="ECO:0000256" key="1">
    <source>
        <dbReference type="SAM" id="Phobius"/>
    </source>
</evidence>
<accession>V4Q3M0</accession>
<comment type="caution">
    <text evidence="2">The sequence shown here is derived from an EMBL/GenBank/DDBJ whole genome shotgun (WGS) entry which is preliminary data.</text>
</comment>
<keyword evidence="1" id="KW-0472">Membrane</keyword>
<dbReference type="Proteomes" id="UP000017837">
    <property type="component" value="Unassembled WGS sequence"/>
</dbReference>
<dbReference type="PATRIC" id="fig|1121022.4.peg.380"/>